<dbReference type="EMBL" id="LR796956">
    <property type="protein sequence ID" value="CAB4177580.1"/>
    <property type="molecule type" value="Genomic_DNA"/>
</dbReference>
<proteinExistence type="predicted"/>
<evidence type="ECO:0000313" key="3">
    <source>
        <dbReference type="EMBL" id="CAB4218155.1"/>
    </source>
</evidence>
<sequence>MKINSITLTNEDAADIVHCAVEGGTNYWAEVKDYNWKDWYEKDPLRSTPRYDGERIKVDLPDDYVFVWIREDAEQVEPERFSNLWIPLDRKTLEKGVIALIENVPHLIHGVSNRGEGDIEFDFDGTSCDVIVQYAIFGEVIYG</sequence>
<evidence type="ECO:0000313" key="2">
    <source>
        <dbReference type="EMBL" id="CAB4200100.1"/>
    </source>
</evidence>
<gene>
    <name evidence="1" type="ORF">UFOVP1005_27</name>
    <name evidence="2" type="ORF">UFOVP1344_27</name>
    <name evidence="3" type="ORF">UFOVP1602_13</name>
</gene>
<reference evidence="2" key="1">
    <citation type="submission" date="2020-05" db="EMBL/GenBank/DDBJ databases">
        <authorList>
            <person name="Chiriac C."/>
            <person name="Salcher M."/>
            <person name="Ghai R."/>
            <person name="Kavagutti S V."/>
        </authorList>
    </citation>
    <scope>NUCLEOTIDE SEQUENCE</scope>
</reference>
<accession>A0A6J5RZS3</accession>
<organism evidence="2">
    <name type="scientific">uncultured Caudovirales phage</name>
    <dbReference type="NCBI Taxonomy" id="2100421"/>
    <lineage>
        <taxon>Viruses</taxon>
        <taxon>Duplodnaviria</taxon>
        <taxon>Heunggongvirae</taxon>
        <taxon>Uroviricota</taxon>
        <taxon>Caudoviricetes</taxon>
        <taxon>Peduoviridae</taxon>
        <taxon>Maltschvirus</taxon>
        <taxon>Maltschvirus maltsch</taxon>
    </lineage>
</organism>
<name>A0A6J5RZS3_9CAUD</name>
<protein>
    <submittedName>
        <fullName evidence="2">Uncharacterized protein</fullName>
    </submittedName>
</protein>
<dbReference type="EMBL" id="LR797467">
    <property type="protein sequence ID" value="CAB4218155.1"/>
    <property type="molecule type" value="Genomic_DNA"/>
</dbReference>
<evidence type="ECO:0000313" key="1">
    <source>
        <dbReference type="EMBL" id="CAB4177580.1"/>
    </source>
</evidence>
<dbReference type="EMBL" id="LR797299">
    <property type="protein sequence ID" value="CAB4200100.1"/>
    <property type="molecule type" value="Genomic_DNA"/>
</dbReference>